<dbReference type="Proteomes" id="UP000001036">
    <property type="component" value="Chromosome"/>
</dbReference>
<proteinExistence type="predicted"/>
<name>B3PBD7_CELJU</name>
<dbReference type="EMBL" id="CP000934">
    <property type="protein sequence ID" value="ACE82712.1"/>
    <property type="molecule type" value="Genomic_DNA"/>
</dbReference>
<keyword evidence="2" id="KW-1185">Reference proteome</keyword>
<dbReference type="STRING" id="498211.CJA_2704"/>
<dbReference type="HOGENOM" id="CLU_3115948_0_0_6"/>
<organism evidence="1 2">
    <name type="scientific">Cellvibrio japonicus (strain Ueda107)</name>
    <name type="common">Pseudomonas fluorescens subsp. cellulosa</name>
    <dbReference type="NCBI Taxonomy" id="498211"/>
    <lineage>
        <taxon>Bacteria</taxon>
        <taxon>Pseudomonadati</taxon>
        <taxon>Pseudomonadota</taxon>
        <taxon>Gammaproteobacteria</taxon>
        <taxon>Cellvibrionales</taxon>
        <taxon>Cellvibrionaceae</taxon>
        <taxon>Cellvibrio</taxon>
    </lineage>
</organism>
<evidence type="ECO:0000313" key="2">
    <source>
        <dbReference type="Proteomes" id="UP000001036"/>
    </source>
</evidence>
<sequence length="50" mass="5869">MGNFVLRAIWQLEVPKGAFCMSRIPIAHEFFAWKLFGRLVYNARQFSPSH</sequence>
<reference evidence="1 2" key="1">
    <citation type="journal article" date="2008" name="J. Bacteriol.">
        <title>Insights into plant cell wall degradation from the genome sequence of the soil bacterium Cellvibrio japonicus.</title>
        <authorList>
            <person name="Deboy R.T."/>
            <person name="Mongodin E.F."/>
            <person name="Fouts D.E."/>
            <person name="Tailford L.E."/>
            <person name="Khouri H."/>
            <person name="Emerson J.B."/>
            <person name="Mohamoud Y."/>
            <person name="Watkins K."/>
            <person name="Henrissat B."/>
            <person name="Gilbert H.J."/>
            <person name="Nelson K.E."/>
        </authorList>
    </citation>
    <scope>NUCLEOTIDE SEQUENCE [LARGE SCALE GENOMIC DNA]</scope>
    <source>
        <strain evidence="1 2">Ueda107</strain>
    </source>
</reference>
<gene>
    <name evidence="1" type="ordered locus">CJA_2704</name>
</gene>
<protein>
    <submittedName>
        <fullName evidence="1">Uncharacterized protein</fullName>
    </submittedName>
</protein>
<evidence type="ECO:0000313" key="1">
    <source>
        <dbReference type="EMBL" id="ACE82712.1"/>
    </source>
</evidence>
<dbReference type="KEGG" id="cja:CJA_2704"/>
<accession>B3PBD7</accession>
<dbReference type="AlphaFoldDB" id="B3PBD7"/>